<protein>
    <submittedName>
        <fullName evidence="1">Uncharacterized protein</fullName>
    </submittedName>
</protein>
<evidence type="ECO:0000313" key="2">
    <source>
        <dbReference type="Proteomes" id="UP001500280"/>
    </source>
</evidence>
<dbReference type="EMBL" id="BAAANF010000023">
    <property type="protein sequence ID" value="GAA1712433.1"/>
    <property type="molecule type" value="Genomic_DNA"/>
</dbReference>
<accession>A0ABN2IV71</accession>
<gene>
    <name evidence="1" type="ORF">GCM10009745_70800</name>
</gene>
<comment type="caution">
    <text evidence="1">The sequence shown here is derived from an EMBL/GenBank/DDBJ whole genome shotgun (WGS) entry which is preliminary data.</text>
</comment>
<keyword evidence="2" id="KW-1185">Reference proteome</keyword>
<proteinExistence type="predicted"/>
<organism evidence="1 2">
    <name type="scientific">Kribbella yunnanensis</name>
    <dbReference type="NCBI Taxonomy" id="190194"/>
    <lineage>
        <taxon>Bacteria</taxon>
        <taxon>Bacillati</taxon>
        <taxon>Actinomycetota</taxon>
        <taxon>Actinomycetes</taxon>
        <taxon>Propionibacteriales</taxon>
        <taxon>Kribbellaceae</taxon>
        <taxon>Kribbella</taxon>
    </lineage>
</organism>
<evidence type="ECO:0000313" key="1">
    <source>
        <dbReference type="EMBL" id="GAA1712433.1"/>
    </source>
</evidence>
<dbReference type="Proteomes" id="UP001500280">
    <property type="component" value="Unassembled WGS sequence"/>
</dbReference>
<sequence length="124" mass="13286">MPSAAGCCCGLLLRANDPNRPAPTVTFKHHYTVEVGSQRIVLGYQCDTLVAGYIGRLGTRADVRLQVAYYHDATSAAIAAPVTKEYLGKLAAADVYTFDNAFAAFEFAVRVDGGRLGPFGINRT</sequence>
<reference evidence="1 2" key="1">
    <citation type="journal article" date="2019" name="Int. J. Syst. Evol. Microbiol.">
        <title>The Global Catalogue of Microorganisms (GCM) 10K type strain sequencing project: providing services to taxonomists for standard genome sequencing and annotation.</title>
        <authorList>
            <consortium name="The Broad Institute Genomics Platform"/>
            <consortium name="The Broad Institute Genome Sequencing Center for Infectious Disease"/>
            <person name="Wu L."/>
            <person name="Ma J."/>
        </authorList>
    </citation>
    <scope>NUCLEOTIDE SEQUENCE [LARGE SCALE GENOMIC DNA]</scope>
    <source>
        <strain evidence="1 2">JCM 14307</strain>
    </source>
</reference>
<name>A0ABN2IV71_9ACTN</name>